<accession>Q8EVU6</accession>
<evidence type="ECO:0000313" key="3">
    <source>
        <dbReference type="Proteomes" id="UP000002522"/>
    </source>
</evidence>
<keyword evidence="3" id="KW-1185">Reference proteome</keyword>
<evidence type="ECO:0000313" key="2">
    <source>
        <dbReference type="EMBL" id="BAC44253.1"/>
    </source>
</evidence>
<dbReference type="KEGG" id="mpe:MYPE4630"/>
<dbReference type="STRING" id="272633.gene:10731579"/>
<reference evidence="2 3" key="1">
    <citation type="journal article" date="2002" name="Nucleic Acids Res.">
        <title>The complete genomic sequence of Mycoplasma penetrans, an intracellular bacterial pathogen in humans.</title>
        <authorList>
            <person name="Sasaki Y."/>
            <person name="Ishikawa J."/>
            <person name="Yamashita A."/>
            <person name="Oshima K."/>
            <person name="Kenri T."/>
            <person name="Furuya K."/>
            <person name="Yoshino C."/>
            <person name="Horino A."/>
            <person name="Shiba T."/>
            <person name="Sasaki T."/>
            <person name="Hattori M."/>
        </authorList>
    </citation>
    <scope>NUCLEOTIDE SEQUENCE [LARGE SCALE GENOMIC DNA]</scope>
    <source>
        <strain evidence="2 3">HF-2</strain>
    </source>
</reference>
<keyword evidence="1" id="KW-0472">Membrane</keyword>
<name>Q8EVU6_MALP2</name>
<organism evidence="2 3">
    <name type="scientific">Malacoplasma penetrans (strain HF-2)</name>
    <name type="common">Mycoplasma penetrans</name>
    <dbReference type="NCBI Taxonomy" id="272633"/>
    <lineage>
        <taxon>Bacteria</taxon>
        <taxon>Bacillati</taxon>
        <taxon>Mycoplasmatota</taxon>
        <taxon>Mycoplasmoidales</taxon>
        <taxon>Mycoplasmoidaceae</taxon>
        <taxon>Malacoplasma</taxon>
    </lineage>
</organism>
<protein>
    <submittedName>
        <fullName evidence="2">Uncharacterized protein</fullName>
    </submittedName>
</protein>
<keyword evidence="1" id="KW-0812">Transmembrane</keyword>
<dbReference type="AlphaFoldDB" id="Q8EVU6"/>
<feature type="transmembrane region" description="Helical" evidence="1">
    <location>
        <begin position="277"/>
        <end position="298"/>
    </location>
</feature>
<keyword evidence="1" id="KW-1133">Transmembrane helix</keyword>
<gene>
    <name evidence="2" type="ordered locus">MYPE4630</name>
</gene>
<dbReference type="InParanoid" id="Q8EVU6"/>
<dbReference type="RefSeq" id="WP_011077287.1">
    <property type="nucleotide sequence ID" value="NC_004432.1"/>
</dbReference>
<dbReference type="HOGENOM" id="CLU_926952_0_0_14"/>
<dbReference type="Proteomes" id="UP000002522">
    <property type="component" value="Chromosome"/>
</dbReference>
<dbReference type="EMBL" id="BA000026">
    <property type="protein sequence ID" value="BAC44253.1"/>
    <property type="molecule type" value="Genomic_DNA"/>
</dbReference>
<proteinExistence type="predicted"/>
<feature type="transmembrane region" description="Helical" evidence="1">
    <location>
        <begin position="140"/>
        <end position="163"/>
    </location>
</feature>
<sequence length="300" mass="35504">MFKKRKNINDFLKNKYLSFRKGEFNDNDLFDYSQMWQDLEERKTKEHQKNVKRLSLNVDLKKLKEVEESKDLDKTINDFCIPFIKDKKNKKIYYWSIFISLISRILLHGFYLTLFALIAYVVYESAHLRPVYGTLMKRRLYIITTVVVAVLNFPIAALIFSGFKKSKVFKGRSIIGIATANIAIYRETKKLIKKYLLLVNDKSNDADKENDPNKINKQVILLLVNQYFHVNLLDTFFLDKELTNDSVNNLKASRSKSINKNFKICNIYNLYEQTRPLLHMFVSTFIYAGIAYLIYLFFLR</sequence>
<evidence type="ECO:0000256" key="1">
    <source>
        <dbReference type="SAM" id="Phobius"/>
    </source>
</evidence>
<feature type="transmembrane region" description="Helical" evidence="1">
    <location>
        <begin position="92"/>
        <end position="120"/>
    </location>
</feature>